<feature type="region of interest" description="Disordered" evidence="8">
    <location>
        <begin position="113"/>
        <end position="154"/>
    </location>
</feature>
<comment type="catalytic activity">
    <reaction evidence="7">
        <text>RNA(n) + a ribonucleoside 5'-triphosphate = RNA(n+1) + diphosphate</text>
        <dbReference type="Rhea" id="RHEA:21248"/>
        <dbReference type="Rhea" id="RHEA-COMP:14527"/>
        <dbReference type="Rhea" id="RHEA-COMP:17342"/>
        <dbReference type="ChEBI" id="CHEBI:33019"/>
        <dbReference type="ChEBI" id="CHEBI:61557"/>
        <dbReference type="ChEBI" id="CHEBI:140395"/>
        <dbReference type="EC" id="2.7.7.6"/>
    </reaction>
</comment>
<dbReference type="HAMAP" id="MF_00366">
    <property type="entry name" value="RNApol_bact_RpoZ"/>
    <property type="match status" value="1"/>
</dbReference>
<gene>
    <name evidence="9" type="ORF">MNBD_GAMMA21-2382</name>
</gene>
<comment type="similarity">
    <text evidence="1">Belongs to the RNA polymerase subunit omega family.</text>
</comment>
<keyword evidence="5 9" id="KW-0548">Nucleotidyltransferase</keyword>
<dbReference type="EMBL" id="UOFR01000070">
    <property type="protein sequence ID" value="VAW99856.1"/>
    <property type="molecule type" value="Genomic_DNA"/>
</dbReference>
<dbReference type="PANTHER" id="PTHR34476:SF1">
    <property type="entry name" value="DNA-DIRECTED RNA POLYMERASE SUBUNIT OMEGA"/>
    <property type="match status" value="1"/>
</dbReference>
<evidence type="ECO:0000256" key="2">
    <source>
        <dbReference type="ARBA" id="ARBA00012418"/>
    </source>
</evidence>
<evidence type="ECO:0000256" key="5">
    <source>
        <dbReference type="ARBA" id="ARBA00022695"/>
    </source>
</evidence>
<dbReference type="Pfam" id="PF01192">
    <property type="entry name" value="RNA_pol_Rpb6"/>
    <property type="match status" value="1"/>
</dbReference>
<keyword evidence="4 9" id="KW-0808">Transferase</keyword>
<evidence type="ECO:0000256" key="6">
    <source>
        <dbReference type="ARBA" id="ARBA00023163"/>
    </source>
</evidence>
<evidence type="ECO:0000256" key="7">
    <source>
        <dbReference type="ARBA" id="ARBA00048552"/>
    </source>
</evidence>
<dbReference type="GO" id="GO:0006351">
    <property type="term" value="P:DNA-templated transcription"/>
    <property type="evidence" value="ECO:0007669"/>
    <property type="project" value="InterPro"/>
</dbReference>
<organism evidence="9">
    <name type="scientific">hydrothermal vent metagenome</name>
    <dbReference type="NCBI Taxonomy" id="652676"/>
    <lineage>
        <taxon>unclassified sequences</taxon>
        <taxon>metagenomes</taxon>
        <taxon>ecological metagenomes</taxon>
    </lineage>
</organism>
<name>A0A3B1B479_9ZZZZ</name>
<protein>
    <recommendedName>
        <fullName evidence="2">DNA-directed RNA polymerase</fullName>
        <ecNumber evidence="2">2.7.7.6</ecNumber>
    </recommendedName>
</protein>
<dbReference type="GO" id="GO:0003899">
    <property type="term" value="F:DNA-directed RNA polymerase activity"/>
    <property type="evidence" value="ECO:0007669"/>
    <property type="project" value="UniProtKB-EC"/>
</dbReference>
<dbReference type="InterPro" id="IPR036161">
    <property type="entry name" value="RPB6/omega-like_sf"/>
</dbReference>
<dbReference type="NCBIfam" id="TIGR00690">
    <property type="entry name" value="rpoZ"/>
    <property type="match status" value="1"/>
</dbReference>
<dbReference type="EC" id="2.7.7.6" evidence="2"/>
<dbReference type="AlphaFoldDB" id="A0A3B1B479"/>
<dbReference type="SMART" id="SM01409">
    <property type="entry name" value="RNA_pol_Rpb6"/>
    <property type="match status" value="1"/>
</dbReference>
<dbReference type="SUPFAM" id="SSF63562">
    <property type="entry name" value="RPB6/omega subunit-like"/>
    <property type="match status" value="1"/>
</dbReference>
<sequence>MARVTVEDCLDKVDNRFELVLVSTKRARLLANGKEPLVPWENDKPTVVALREIAAGLIDPKAIDEPEVIEDELEGGVEISIDDMESVPGIEKQILTAAGDGQQEELAQALASVLNATASPAENSSESSSSTDAAPEPAPSPFAGFLGGDKEPGA</sequence>
<dbReference type="GO" id="GO:0000428">
    <property type="term" value="C:DNA-directed RNA polymerase complex"/>
    <property type="evidence" value="ECO:0007669"/>
    <property type="project" value="UniProtKB-KW"/>
</dbReference>
<evidence type="ECO:0000256" key="8">
    <source>
        <dbReference type="SAM" id="MobiDB-lite"/>
    </source>
</evidence>
<dbReference type="PANTHER" id="PTHR34476">
    <property type="entry name" value="DNA-DIRECTED RNA POLYMERASE SUBUNIT OMEGA"/>
    <property type="match status" value="1"/>
</dbReference>
<dbReference type="Gene3D" id="3.90.940.10">
    <property type="match status" value="1"/>
</dbReference>
<evidence type="ECO:0000256" key="3">
    <source>
        <dbReference type="ARBA" id="ARBA00022478"/>
    </source>
</evidence>
<proteinExistence type="inferred from homology"/>
<dbReference type="GO" id="GO:0003677">
    <property type="term" value="F:DNA binding"/>
    <property type="evidence" value="ECO:0007669"/>
    <property type="project" value="InterPro"/>
</dbReference>
<evidence type="ECO:0000256" key="1">
    <source>
        <dbReference type="ARBA" id="ARBA00006711"/>
    </source>
</evidence>
<evidence type="ECO:0000256" key="4">
    <source>
        <dbReference type="ARBA" id="ARBA00022679"/>
    </source>
</evidence>
<feature type="compositionally biased region" description="Low complexity" evidence="8">
    <location>
        <begin position="115"/>
        <end position="135"/>
    </location>
</feature>
<dbReference type="InterPro" id="IPR003716">
    <property type="entry name" value="DNA-dir_RNA_pol_omega"/>
</dbReference>
<accession>A0A3B1B479</accession>
<evidence type="ECO:0000313" key="9">
    <source>
        <dbReference type="EMBL" id="VAW99856.1"/>
    </source>
</evidence>
<reference evidence="9" key="1">
    <citation type="submission" date="2018-06" db="EMBL/GenBank/DDBJ databases">
        <authorList>
            <person name="Zhirakovskaya E."/>
        </authorList>
    </citation>
    <scope>NUCLEOTIDE SEQUENCE</scope>
</reference>
<keyword evidence="3 9" id="KW-0240">DNA-directed RNA polymerase</keyword>
<keyword evidence="6" id="KW-0804">Transcription</keyword>
<dbReference type="InterPro" id="IPR006110">
    <property type="entry name" value="Pol_omega/Rpo6/RPB6"/>
</dbReference>